<dbReference type="GO" id="GO:0016853">
    <property type="term" value="F:isomerase activity"/>
    <property type="evidence" value="ECO:0007669"/>
    <property type="project" value="UniProtKB-KW"/>
</dbReference>
<dbReference type="Pfam" id="PF01261">
    <property type="entry name" value="AP_endonuc_2"/>
    <property type="match status" value="1"/>
</dbReference>
<keyword evidence="4" id="KW-1185">Reference proteome</keyword>
<dbReference type="RefSeq" id="WP_090649548.1">
    <property type="nucleotide sequence ID" value="NZ_CBCRYE010000003.1"/>
</dbReference>
<dbReference type="InterPro" id="IPR050312">
    <property type="entry name" value="IolE/XylAMocC-like"/>
</dbReference>
<dbReference type="InterPro" id="IPR013022">
    <property type="entry name" value="Xyl_isomerase-like_TIM-brl"/>
</dbReference>
<keyword evidence="1" id="KW-0732">Signal</keyword>
<keyword evidence="3" id="KW-0413">Isomerase</keyword>
<feature type="chain" id="PRO_5011505799" evidence="1">
    <location>
        <begin position="25"/>
        <end position="271"/>
    </location>
</feature>
<dbReference type="AlphaFoldDB" id="A0A1G4STM8"/>
<dbReference type="Proteomes" id="UP000199150">
    <property type="component" value="Unassembled WGS sequence"/>
</dbReference>
<proteinExistence type="predicted"/>
<gene>
    <name evidence="3" type="ORF">SAMN02927928_2940</name>
</gene>
<name>A0A1G4STM8_9CAUL</name>
<organism evidence="3 4">
    <name type="scientific">Asticcacaulis taihuensis</name>
    <dbReference type="NCBI Taxonomy" id="260084"/>
    <lineage>
        <taxon>Bacteria</taxon>
        <taxon>Pseudomonadati</taxon>
        <taxon>Pseudomonadota</taxon>
        <taxon>Alphaproteobacteria</taxon>
        <taxon>Caulobacterales</taxon>
        <taxon>Caulobacteraceae</taxon>
        <taxon>Asticcacaulis</taxon>
    </lineage>
</organism>
<protein>
    <submittedName>
        <fullName evidence="3">Sugar phosphate isomerase/epimerase</fullName>
    </submittedName>
</protein>
<sequence length="271" mass="29466">MSIHRRHLLAGFSALGLVGLSANAAALKQPYQKIGLQLYTVRDAFSADPAGTLQKVKALGYDYIETISYGGMAPAALKAKLAEIGLTAPSAHIGLNDWQTRPEAALDDLAALGADYAVLAWMPPEDRKDWKVLGEKMNTWGALAKARSLSFAYHNHDFEFTKTAEGEMPYHLLLENTDPALVNFELDCYWASFAGHDPLHILQKHGDRIRLLHLKDKAADGSMAPVGEGTIDFAAILAKANDLGIKYGFVEHDNPADPWASIATSIQNLKG</sequence>
<evidence type="ECO:0000313" key="4">
    <source>
        <dbReference type="Proteomes" id="UP000199150"/>
    </source>
</evidence>
<feature type="domain" description="Xylose isomerase-like TIM barrel" evidence="2">
    <location>
        <begin position="53"/>
        <end position="252"/>
    </location>
</feature>
<dbReference type="OrthoDB" id="9798407at2"/>
<feature type="signal peptide" evidence="1">
    <location>
        <begin position="1"/>
        <end position="24"/>
    </location>
</feature>
<evidence type="ECO:0000259" key="2">
    <source>
        <dbReference type="Pfam" id="PF01261"/>
    </source>
</evidence>
<reference evidence="4" key="1">
    <citation type="submission" date="2016-10" db="EMBL/GenBank/DDBJ databases">
        <authorList>
            <person name="Varghese N."/>
            <person name="Submissions S."/>
        </authorList>
    </citation>
    <scope>NUCLEOTIDE SEQUENCE [LARGE SCALE GENOMIC DNA]</scope>
    <source>
        <strain evidence="4">CGMCC 1.3431</strain>
    </source>
</reference>
<evidence type="ECO:0000256" key="1">
    <source>
        <dbReference type="SAM" id="SignalP"/>
    </source>
</evidence>
<dbReference type="SUPFAM" id="SSF51658">
    <property type="entry name" value="Xylose isomerase-like"/>
    <property type="match status" value="1"/>
</dbReference>
<dbReference type="EMBL" id="FMTS01000005">
    <property type="protein sequence ID" value="SCW72468.1"/>
    <property type="molecule type" value="Genomic_DNA"/>
</dbReference>
<dbReference type="InterPro" id="IPR036237">
    <property type="entry name" value="Xyl_isomerase-like_sf"/>
</dbReference>
<dbReference type="PANTHER" id="PTHR12110">
    <property type="entry name" value="HYDROXYPYRUVATE ISOMERASE"/>
    <property type="match status" value="1"/>
</dbReference>
<dbReference type="STRING" id="260084.SAMN02927928_2940"/>
<evidence type="ECO:0000313" key="3">
    <source>
        <dbReference type="EMBL" id="SCW72468.1"/>
    </source>
</evidence>
<dbReference type="PANTHER" id="PTHR12110:SF41">
    <property type="entry name" value="INOSOSE DEHYDRATASE"/>
    <property type="match status" value="1"/>
</dbReference>
<dbReference type="Gene3D" id="3.20.20.150">
    <property type="entry name" value="Divalent-metal-dependent TIM barrel enzymes"/>
    <property type="match status" value="1"/>
</dbReference>
<accession>A0A1G4STM8</accession>